<dbReference type="InterPro" id="IPR002201">
    <property type="entry name" value="Glyco_trans_9"/>
</dbReference>
<dbReference type="AlphaFoldDB" id="A0A0S2I0W0"/>
<dbReference type="Proteomes" id="UP000064893">
    <property type="component" value="Chromosome"/>
</dbReference>
<dbReference type="KEGG" id="blq:L21SP5_02005"/>
<keyword evidence="1" id="KW-0328">Glycosyltransferase</keyword>
<dbReference type="EMBL" id="CP013118">
    <property type="protein sequence ID" value="ALO15644.1"/>
    <property type="molecule type" value="Genomic_DNA"/>
</dbReference>
<keyword evidence="2 3" id="KW-0808">Transferase</keyword>
<protein>
    <submittedName>
        <fullName evidence="3">Lipopolysaccharide core heptosyltransferase RfaQ</fullName>
        <ecNumber evidence="3">2.-.-.-</ecNumber>
    </submittedName>
</protein>
<dbReference type="EC" id="2.-.-.-" evidence="3"/>
<dbReference type="GO" id="GO:0008713">
    <property type="term" value="F:ADP-heptose-lipopolysaccharide heptosyltransferase activity"/>
    <property type="evidence" value="ECO:0007669"/>
    <property type="project" value="TreeGrafter"/>
</dbReference>
<dbReference type="PANTHER" id="PTHR30160:SF1">
    <property type="entry name" value="LIPOPOLYSACCHARIDE 1,2-N-ACETYLGLUCOSAMINETRANSFERASE-RELATED"/>
    <property type="match status" value="1"/>
</dbReference>
<evidence type="ECO:0000256" key="2">
    <source>
        <dbReference type="ARBA" id="ARBA00022679"/>
    </source>
</evidence>
<evidence type="ECO:0000256" key="1">
    <source>
        <dbReference type="ARBA" id="ARBA00022676"/>
    </source>
</evidence>
<evidence type="ECO:0000313" key="4">
    <source>
        <dbReference type="Proteomes" id="UP000064893"/>
    </source>
</evidence>
<reference evidence="3 4" key="1">
    <citation type="submission" date="2015-11" db="EMBL/GenBank/DDBJ databases">
        <title>Description and complete genome sequence of a novel strain predominating in hypersaline microbial mats and representing a new family of the Bacteriodetes phylum.</title>
        <authorList>
            <person name="Spring S."/>
            <person name="Bunk B."/>
            <person name="Sproer C."/>
            <person name="Klenk H.-P."/>
        </authorList>
    </citation>
    <scope>NUCLEOTIDE SEQUENCE [LARGE SCALE GENOMIC DNA]</scope>
    <source>
        <strain evidence="3 4">L21-Spi-D4</strain>
    </source>
</reference>
<name>A0A0S2I0W0_9BACT</name>
<proteinExistence type="predicted"/>
<dbReference type="PANTHER" id="PTHR30160">
    <property type="entry name" value="TETRAACYLDISACCHARIDE 4'-KINASE-RELATED"/>
    <property type="match status" value="1"/>
</dbReference>
<dbReference type="CDD" id="cd03789">
    <property type="entry name" value="GT9_LPS_heptosyltransferase"/>
    <property type="match status" value="1"/>
</dbReference>
<accession>A0A0S2I0W0</accession>
<dbReference type="SUPFAM" id="SSF53756">
    <property type="entry name" value="UDP-Glycosyltransferase/glycogen phosphorylase"/>
    <property type="match status" value="1"/>
</dbReference>
<dbReference type="RefSeq" id="WP_057953083.1">
    <property type="nucleotide sequence ID" value="NZ_CP013118.1"/>
</dbReference>
<organism evidence="3 4">
    <name type="scientific">Salinivirga cyanobacteriivorans</name>
    <dbReference type="NCBI Taxonomy" id="1307839"/>
    <lineage>
        <taxon>Bacteria</taxon>
        <taxon>Pseudomonadati</taxon>
        <taxon>Bacteroidota</taxon>
        <taxon>Bacteroidia</taxon>
        <taxon>Bacteroidales</taxon>
        <taxon>Salinivirgaceae</taxon>
        <taxon>Salinivirga</taxon>
    </lineage>
</organism>
<sequence length="333" mass="37881">MNTVKYLVIRFSSIGDIVLTTPVVRMLKQQVENAEVHYLTKAKFRSLVDSNPYVDKVHALEDNMLAIINTLQDEGYDYVIDLHRNLRSMRVKRALHRMSFTFNKLNWKKWLYVRFKLNKMPDLHIVDRYLETTKLFDVQNDKQGLDYFFSADYTPSLKLPPDFSDGYLVAVLGANHATKQMPNETLIHVLNKAGKPVLLIGGDAEKENADAIVRDLNVPVSNQCGQLSIDGSAGAIQNSKLVLTPDTGMMHIAAALSKPVISVWGNTTPELGMYPYMPGERHKYYIAEVKDLSCRPCSKIGFEKCPKGHFDCMKKQDTDAIVSQINLFWNKYE</sequence>
<dbReference type="GO" id="GO:0005829">
    <property type="term" value="C:cytosol"/>
    <property type="evidence" value="ECO:0007669"/>
    <property type="project" value="TreeGrafter"/>
</dbReference>
<dbReference type="InterPro" id="IPR051199">
    <property type="entry name" value="LPS_LOS_Heptosyltrfase"/>
</dbReference>
<dbReference type="PATRIC" id="fig|1307839.3.peg.2120"/>
<dbReference type="GO" id="GO:0009244">
    <property type="term" value="P:lipopolysaccharide core region biosynthetic process"/>
    <property type="evidence" value="ECO:0007669"/>
    <property type="project" value="TreeGrafter"/>
</dbReference>
<dbReference type="Gene3D" id="3.40.50.2000">
    <property type="entry name" value="Glycogen Phosphorylase B"/>
    <property type="match status" value="2"/>
</dbReference>
<dbReference type="OrthoDB" id="9768048at2"/>
<gene>
    <name evidence="3" type="primary">rfaQ_2</name>
    <name evidence="3" type="ORF">L21SP5_02005</name>
</gene>
<dbReference type="Pfam" id="PF01075">
    <property type="entry name" value="Glyco_transf_9"/>
    <property type="match status" value="1"/>
</dbReference>
<evidence type="ECO:0000313" key="3">
    <source>
        <dbReference type="EMBL" id="ALO15644.1"/>
    </source>
</evidence>
<keyword evidence="4" id="KW-1185">Reference proteome</keyword>
<dbReference type="STRING" id="1307839.L21SP5_02005"/>